<evidence type="ECO:0000313" key="1">
    <source>
        <dbReference type="EMBL" id="RZB88355.1"/>
    </source>
</evidence>
<protein>
    <submittedName>
        <fullName evidence="1">Uncharacterized protein</fullName>
    </submittedName>
</protein>
<proteinExistence type="predicted"/>
<dbReference type="EMBL" id="QZWG01000010">
    <property type="protein sequence ID" value="RZB88355.1"/>
    <property type="molecule type" value="Genomic_DNA"/>
</dbReference>
<dbReference type="AlphaFoldDB" id="A0A445IQL8"/>
<keyword evidence="2" id="KW-1185">Reference proteome</keyword>
<gene>
    <name evidence="1" type="ORF">D0Y65_027704</name>
</gene>
<accession>A0A445IQL8</accession>
<organism evidence="1 2">
    <name type="scientific">Glycine soja</name>
    <name type="common">Wild soybean</name>
    <dbReference type="NCBI Taxonomy" id="3848"/>
    <lineage>
        <taxon>Eukaryota</taxon>
        <taxon>Viridiplantae</taxon>
        <taxon>Streptophyta</taxon>
        <taxon>Embryophyta</taxon>
        <taxon>Tracheophyta</taxon>
        <taxon>Spermatophyta</taxon>
        <taxon>Magnoliopsida</taxon>
        <taxon>eudicotyledons</taxon>
        <taxon>Gunneridae</taxon>
        <taxon>Pentapetalae</taxon>
        <taxon>rosids</taxon>
        <taxon>fabids</taxon>
        <taxon>Fabales</taxon>
        <taxon>Fabaceae</taxon>
        <taxon>Papilionoideae</taxon>
        <taxon>50 kb inversion clade</taxon>
        <taxon>NPAAA clade</taxon>
        <taxon>indigoferoid/millettioid clade</taxon>
        <taxon>Phaseoleae</taxon>
        <taxon>Glycine</taxon>
        <taxon>Glycine subgen. Soja</taxon>
    </lineage>
</organism>
<name>A0A445IQL8_GLYSO</name>
<reference evidence="1 2" key="1">
    <citation type="submission" date="2018-09" db="EMBL/GenBank/DDBJ databases">
        <title>A high-quality reference genome of wild soybean provides a powerful tool to mine soybean genomes.</title>
        <authorList>
            <person name="Xie M."/>
            <person name="Chung C.Y.L."/>
            <person name="Li M.-W."/>
            <person name="Wong F.-L."/>
            <person name="Chan T.-F."/>
            <person name="Lam H.-M."/>
        </authorList>
    </citation>
    <scope>NUCLEOTIDE SEQUENCE [LARGE SCALE GENOMIC DNA]</scope>
    <source>
        <strain evidence="2">cv. W05</strain>
        <tissue evidence="1">Hypocotyl of etiolated seedlings</tissue>
    </source>
</reference>
<sequence length="82" mass="9269">MVRDELYRVECWKEQVWESWCQILLDPLSPPWFCALISTASCCSCSLVCCVVMLLLPHYNTLSLSVCMQVSLTKTFSAASIS</sequence>
<comment type="caution">
    <text evidence="1">The sequence shown here is derived from an EMBL/GenBank/DDBJ whole genome shotgun (WGS) entry which is preliminary data.</text>
</comment>
<evidence type="ECO:0000313" key="2">
    <source>
        <dbReference type="Proteomes" id="UP000289340"/>
    </source>
</evidence>
<dbReference type="Proteomes" id="UP000289340">
    <property type="component" value="Chromosome 10"/>
</dbReference>